<protein>
    <submittedName>
        <fullName evidence="1">Uncharacterized protein</fullName>
    </submittedName>
</protein>
<proteinExistence type="predicted"/>
<name>F2PTW0_TRIEC</name>
<dbReference type="EMBL" id="DS995739">
    <property type="protein sequence ID" value="EGE05328.1"/>
    <property type="molecule type" value="Genomic_DNA"/>
</dbReference>
<dbReference type="Proteomes" id="UP000009169">
    <property type="component" value="Unassembled WGS sequence"/>
</dbReference>
<evidence type="ECO:0000313" key="1">
    <source>
        <dbReference type="EMBL" id="EGE05328.1"/>
    </source>
</evidence>
<dbReference type="VEuPathDB" id="FungiDB:TEQG_04208"/>
<dbReference type="AlphaFoldDB" id="F2PTW0"/>
<reference evidence="2" key="1">
    <citation type="journal article" date="2012" name="MBio">
        <title>Comparative genome analysis of Trichophyton rubrum and related dermatophytes reveals candidate genes involved in infection.</title>
        <authorList>
            <person name="Martinez D.A."/>
            <person name="Oliver B.G."/>
            <person name="Graeser Y."/>
            <person name="Goldberg J.M."/>
            <person name="Li W."/>
            <person name="Martinez-Rossi N.M."/>
            <person name="Monod M."/>
            <person name="Shelest E."/>
            <person name="Barton R.C."/>
            <person name="Birch E."/>
            <person name="Brakhage A.A."/>
            <person name="Chen Z."/>
            <person name="Gurr S.J."/>
            <person name="Heiman D."/>
            <person name="Heitman J."/>
            <person name="Kosti I."/>
            <person name="Rossi A."/>
            <person name="Saif S."/>
            <person name="Samalova M."/>
            <person name="Saunders C.W."/>
            <person name="Shea T."/>
            <person name="Summerbell R.C."/>
            <person name="Xu J."/>
            <person name="Young S."/>
            <person name="Zeng Q."/>
            <person name="Birren B.W."/>
            <person name="Cuomo C.A."/>
            <person name="White T.C."/>
        </authorList>
    </citation>
    <scope>NUCLEOTIDE SEQUENCE [LARGE SCALE GENOMIC DNA]</scope>
    <source>
        <strain evidence="2">ATCC MYA-4606 / CBS 127.97</strain>
    </source>
</reference>
<evidence type="ECO:0000313" key="2">
    <source>
        <dbReference type="Proteomes" id="UP000009169"/>
    </source>
</evidence>
<accession>F2PTW0</accession>
<organism evidence="1 2">
    <name type="scientific">Trichophyton equinum (strain ATCC MYA-4606 / CBS 127.97)</name>
    <name type="common">Horse ringworm fungus</name>
    <dbReference type="NCBI Taxonomy" id="559882"/>
    <lineage>
        <taxon>Eukaryota</taxon>
        <taxon>Fungi</taxon>
        <taxon>Dikarya</taxon>
        <taxon>Ascomycota</taxon>
        <taxon>Pezizomycotina</taxon>
        <taxon>Eurotiomycetes</taxon>
        <taxon>Eurotiomycetidae</taxon>
        <taxon>Onygenales</taxon>
        <taxon>Arthrodermataceae</taxon>
        <taxon>Trichophyton</taxon>
    </lineage>
</organism>
<sequence>MAAAASDRGRAGEADGNQQLHIDCIPAVYLSGLLTTRREREAVDEIVMSGEASKPAFEIIRDAIAAVLPHHVGMIDPLFTDAVGAAEFAKIMALRPEEFKEIPYKPGYKDDIELGAALEQTGYTHLIIELDVPFITDGSLREDRNSFLGKYAPRSFLVVNLAARPTAEEALKHPFVSSA</sequence>
<dbReference type="HOGENOM" id="CLU_1504512_0_0_1"/>
<keyword evidence="2" id="KW-1185">Reference proteome</keyword>
<gene>
    <name evidence="1" type="ORF">TEQG_04208</name>
</gene>